<evidence type="ECO:0000313" key="3">
    <source>
        <dbReference type="Proteomes" id="UP000030765"/>
    </source>
</evidence>
<accession>A0A084VQK2</accession>
<protein>
    <submittedName>
        <fullName evidence="1 2">Branched-chain amino acid ABC transporter ATP-binding protein</fullName>
    </submittedName>
</protein>
<keyword evidence="1" id="KW-0547">Nucleotide-binding</keyword>
<reference evidence="2" key="2">
    <citation type="submission" date="2020-05" db="UniProtKB">
        <authorList>
            <consortium name="EnsemblMetazoa"/>
        </authorList>
    </citation>
    <scope>IDENTIFICATION</scope>
</reference>
<dbReference type="EMBL" id="KE525004">
    <property type="protein sequence ID" value="KFB40246.1"/>
    <property type="molecule type" value="Genomic_DNA"/>
</dbReference>
<dbReference type="EMBL" id="ATLV01015222">
    <property type="status" value="NOT_ANNOTATED_CDS"/>
    <property type="molecule type" value="Genomic_DNA"/>
</dbReference>
<proteinExistence type="predicted"/>
<keyword evidence="3" id="KW-1185">Reference proteome</keyword>
<reference evidence="1 3" key="1">
    <citation type="journal article" date="2014" name="BMC Genomics">
        <title>Genome sequence of Anopheles sinensis provides insight into genetics basis of mosquito competence for malaria parasites.</title>
        <authorList>
            <person name="Zhou D."/>
            <person name="Zhang D."/>
            <person name="Ding G."/>
            <person name="Shi L."/>
            <person name="Hou Q."/>
            <person name="Ye Y."/>
            <person name="Xu Y."/>
            <person name="Zhou H."/>
            <person name="Xiong C."/>
            <person name="Li S."/>
            <person name="Yu J."/>
            <person name="Hong S."/>
            <person name="Yu X."/>
            <person name="Zou P."/>
            <person name="Chen C."/>
            <person name="Chang X."/>
            <person name="Wang W."/>
            <person name="Lv Y."/>
            <person name="Sun Y."/>
            <person name="Ma L."/>
            <person name="Shen B."/>
            <person name="Zhu C."/>
        </authorList>
    </citation>
    <scope>NUCLEOTIDE SEQUENCE [LARGE SCALE GENOMIC DNA]</scope>
</reference>
<gene>
    <name evidence="1" type="ORF">ZHAS_00007716</name>
</gene>
<evidence type="ECO:0000313" key="1">
    <source>
        <dbReference type="EMBL" id="KFB40246.1"/>
    </source>
</evidence>
<dbReference type="Proteomes" id="UP000030765">
    <property type="component" value="Unassembled WGS sequence"/>
</dbReference>
<dbReference type="AlphaFoldDB" id="A0A084VQK2"/>
<organism evidence="1">
    <name type="scientific">Anopheles sinensis</name>
    <name type="common">Mosquito</name>
    <dbReference type="NCBI Taxonomy" id="74873"/>
    <lineage>
        <taxon>Eukaryota</taxon>
        <taxon>Metazoa</taxon>
        <taxon>Ecdysozoa</taxon>
        <taxon>Arthropoda</taxon>
        <taxon>Hexapoda</taxon>
        <taxon>Insecta</taxon>
        <taxon>Pterygota</taxon>
        <taxon>Neoptera</taxon>
        <taxon>Endopterygota</taxon>
        <taxon>Diptera</taxon>
        <taxon>Nematocera</taxon>
        <taxon>Culicoidea</taxon>
        <taxon>Culicidae</taxon>
        <taxon>Anophelinae</taxon>
        <taxon>Anopheles</taxon>
    </lineage>
</organism>
<name>A0A084VQK2_ANOSI</name>
<dbReference type="VEuPathDB" id="VectorBase:ASIC007716"/>
<evidence type="ECO:0000313" key="2">
    <source>
        <dbReference type="EnsemblMetazoa" id="ASIC007716-PA"/>
    </source>
</evidence>
<dbReference type="GO" id="GO:0005524">
    <property type="term" value="F:ATP binding"/>
    <property type="evidence" value="ECO:0007669"/>
    <property type="project" value="UniProtKB-KW"/>
</dbReference>
<sequence length="83" mass="9188">MLSQPFNVSQRNATGFRYARVGFACPLCDTRTRIIGLIGTREHTGKRYGMFLAGENVLSGAEIRSEMLPCSSVTRYCVPLEAN</sequence>
<keyword evidence="1" id="KW-0067">ATP-binding</keyword>
<dbReference type="EnsemblMetazoa" id="ASIC007716-RA">
    <property type="protein sequence ID" value="ASIC007716-PA"/>
    <property type="gene ID" value="ASIC007716"/>
</dbReference>